<dbReference type="STRING" id="906968.Trebr_1729"/>
<dbReference type="InterPro" id="IPR011990">
    <property type="entry name" value="TPR-like_helical_dom_sf"/>
</dbReference>
<keyword evidence="2" id="KW-0732">Signal</keyword>
<evidence type="ECO:0000313" key="3">
    <source>
        <dbReference type="EMBL" id="AEE17151.1"/>
    </source>
</evidence>
<dbReference type="RefSeq" id="WP_013758856.1">
    <property type="nucleotide sequence ID" value="NC_015500.1"/>
</dbReference>
<keyword evidence="4" id="KW-1185">Reference proteome</keyword>
<dbReference type="SUPFAM" id="SSF48452">
    <property type="entry name" value="TPR-like"/>
    <property type="match status" value="1"/>
</dbReference>
<protein>
    <submittedName>
        <fullName evidence="3">Tetratricopeptide TPR_2 repeat-containing protein</fullName>
    </submittedName>
</protein>
<organism evidence="3 4">
    <name type="scientific">Treponema brennaborense (strain DSM 12168 / CIP 105900 / DD5/3)</name>
    <dbReference type="NCBI Taxonomy" id="906968"/>
    <lineage>
        <taxon>Bacteria</taxon>
        <taxon>Pseudomonadati</taxon>
        <taxon>Spirochaetota</taxon>
        <taxon>Spirochaetia</taxon>
        <taxon>Spirochaetales</taxon>
        <taxon>Treponemataceae</taxon>
        <taxon>Treponema</taxon>
    </lineage>
</organism>
<feature type="coiled-coil region" evidence="1">
    <location>
        <begin position="201"/>
        <end position="281"/>
    </location>
</feature>
<dbReference type="EMBL" id="CP002696">
    <property type="protein sequence ID" value="AEE17151.1"/>
    <property type="molecule type" value="Genomic_DNA"/>
</dbReference>
<dbReference type="eggNOG" id="COG1729">
    <property type="taxonomic scope" value="Bacteria"/>
</dbReference>
<keyword evidence="1" id="KW-0175">Coiled coil</keyword>
<feature type="chain" id="PRO_5003311113" evidence="2">
    <location>
        <begin position="19"/>
        <end position="372"/>
    </location>
</feature>
<evidence type="ECO:0000313" key="4">
    <source>
        <dbReference type="Proteomes" id="UP000006546"/>
    </source>
</evidence>
<dbReference type="AlphaFoldDB" id="F4LQE2"/>
<dbReference type="Proteomes" id="UP000006546">
    <property type="component" value="Chromosome"/>
</dbReference>
<accession>F4LQE2</accession>
<dbReference type="Pfam" id="PF13174">
    <property type="entry name" value="TPR_6"/>
    <property type="match status" value="2"/>
</dbReference>
<dbReference type="KEGG" id="tbe:Trebr_1729"/>
<dbReference type="InterPro" id="IPR019734">
    <property type="entry name" value="TPR_rpt"/>
</dbReference>
<feature type="signal peptide" evidence="2">
    <location>
        <begin position="1"/>
        <end position="18"/>
    </location>
</feature>
<proteinExistence type="predicted"/>
<evidence type="ECO:0000256" key="2">
    <source>
        <dbReference type="SAM" id="SignalP"/>
    </source>
</evidence>
<reference evidence="4" key="1">
    <citation type="submission" date="2011-04" db="EMBL/GenBank/DDBJ databases">
        <title>The complete genome of Treponema brennaborense DSM 12168.</title>
        <authorList>
            <person name="Lucas S."/>
            <person name="Han J."/>
            <person name="Lapidus A."/>
            <person name="Bruce D."/>
            <person name="Goodwin L."/>
            <person name="Pitluck S."/>
            <person name="Peters L."/>
            <person name="Kyrpides N."/>
            <person name="Mavromatis K."/>
            <person name="Ivanova N."/>
            <person name="Mikhailova N."/>
            <person name="Pagani I."/>
            <person name="Teshima H."/>
            <person name="Detter J.C."/>
            <person name="Tapia R."/>
            <person name="Han C."/>
            <person name="Land M."/>
            <person name="Hauser L."/>
            <person name="Markowitz V."/>
            <person name="Cheng J.-F."/>
            <person name="Hugenholtz P."/>
            <person name="Woyke T."/>
            <person name="Wu D."/>
            <person name="Gronow S."/>
            <person name="Wellnitz S."/>
            <person name="Brambilla E."/>
            <person name="Klenk H.-P."/>
            <person name="Eisen J.A."/>
        </authorList>
    </citation>
    <scope>NUCLEOTIDE SEQUENCE [LARGE SCALE GENOMIC DNA]</scope>
    <source>
        <strain evidence="4">DSM 12168 / CIP 105900 / DD5/3</strain>
    </source>
</reference>
<name>F4LQE2_TREBD</name>
<evidence type="ECO:0000256" key="1">
    <source>
        <dbReference type="SAM" id="Coils"/>
    </source>
</evidence>
<sequence length="372" mass="41313">MKRTVKTFVCALVLCVSAAGLCVPEDKSAGSALLLQGYEAFRAEDWVSALFFFRKAVNVAAPQEESLYMLILSEMFAEDYGGALGDCDWFVTLFPGGTYYPLVLYQRGRALYYQGSYDEAVAQLTEFCHLYPAHEMYPSALFWIAESFFFEYNYSAAKVLYERLVSDFPRDAKAVESQNRLRSISQYEREEKLLYLLKVVGEEYLAAKESYEKELKQYRTEDKIGLREQLRTVMAENEQLKDALAEEQRKTADGQLRVAELERINEILQASTDEAKKLAVETVTAVQEAAARSRTEAGTVVSPAVSAGGFTDGYAAGYADGYAAATQAVGSAADPALGTVPAAVQKQYPEIDALKRKAAELQRLLDKNSNGE</sequence>
<gene>
    <name evidence="3" type="ordered locus">Trebr_1729</name>
</gene>
<dbReference type="Gene3D" id="1.25.40.10">
    <property type="entry name" value="Tetratricopeptide repeat domain"/>
    <property type="match status" value="1"/>
</dbReference>
<dbReference type="HOGENOM" id="CLU_063239_0_0_12"/>